<keyword evidence="1" id="KW-0285">Flavoprotein</keyword>
<evidence type="ECO:0000256" key="1">
    <source>
        <dbReference type="ARBA" id="ARBA00022630"/>
    </source>
</evidence>
<reference evidence="5" key="1">
    <citation type="submission" date="2023-06" db="EMBL/GenBank/DDBJ databases">
        <title>Genome-scale phylogeny and comparative genomics of the fungal order Sordariales.</title>
        <authorList>
            <consortium name="Lawrence Berkeley National Laboratory"/>
            <person name="Hensen N."/>
            <person name="Bonometti L."/>
            <person name="Westerberg I."/>
            <person name="Brannstrom I.O."/>
            <person name="Guillou S."/>
            <person name="Cros-Aarteil S."/>
            <person name="Calhoun S."/>
            <person name="Haridas S."/>
            <person name="Kuo A."/>
            <person name="Mondo S."/>
            <person name="Pangilinan J."/>
            <person name="Riley R."/>
            <person name="Labutti K."/>
            <person name="Andreopoulos B."/>
            <person name="Lipzen A."/>
            <person name="Chen C."/>
            <person name="Yanf M."/>
            <person name="Daum C."/>
            <person name="Ng V."/>
            <person name="Clum A."/>
            <person name="Steindorff A."/>
            <person name="Ohm R."/>
            <person name="Martin F."/>
            <person name="Silar P."/>
            <person name="Natvig D."/>
            <person name="Lalanne C."/>
            <person name="Gautier V."/>
            <person name="Ament-Velasquez S.L."/>
            <person name="Kruys A."/>
            <person name="Hutchinson M.I."/>
            <person name="Powell A.J."/>
            <person name="Barry K."/>
            <person name="Miller A.N."/>
            <person name="Grigoriev I.V."/>
            <person name="Debuchy R."/>
            <person name="Gladieux P."/>
            <person name="Thoren M.H."/>
            <person name="Johannesson H."/>
        </authorList>
    </citation>
    <scope>NUCLEOTIDE SEQUENCE</scope>
    <source>
        <strain evidence="5">SMH2532-1</strain>
    </source>
</reference>
<dbReference type="PANTHER" id="PTHR47429:SF7">
    <property type="entry name" value="GATA-FACTOR"/>
    <property type="match status" value="1"/>
</dbReference>
<dbReference type="InterPro" id="IPR035965">
    <property type="entry name" value="PAS-like_dom_sf"/>
</dbReference>
<evidence type="ECO:0000256" key="3">
    <source>
        <dbReference type="ARBA" id="ARBA00022991"/>
    </source>
</evidence>
<dbReference type="Pfam" id="PF13426">
    <property type="entry name" value="PAS_9"/>
    <property type="match status" value="1"/>
</dbReference>
<dbReference type="PROSITE" id="PS50112">
    <property type="entry name" value="PAS"/>
    <property type="match status" value="1"/>
</dbReference>
<dbReference type="InterPro" id="IPR000014">
    <property type="entry name" value="PAS"/>
</dbReference>
<proteinExistence type="predicted"/>
<accession>A0AA39XV86</accession>
<dbReference type="SUPFAM" id="SSF55785">
    <property type="entry name" value="PYP-like sensor domain (PAS domain)"/>
    <property type="match status" value="1"/>
</dbReference>
<name>A0AA39XV86_9PEZI</name>
<dbReference type="CDD" id="cd00130">
    <property type="entry name" value="PAS"/>
    <property type="match status" value="1"/>
</dbReference>
<organism evidence="5 6">
    <name type="scientific">Cercophora newfieldiana</name>
    <dbReference type="NCBI Taxonomy" id="92897"/>
    <lineage>
        <taxon>Eukaryota</taxon>
        <taxon>Fungi</taxon>
        <taxon>Dikarya</taxon>
        <taxon>Ascomycota</taxon>
        <taxon>Pezizomycotina</taxon>
        <taxon>Sordariomycetes</taxon>
        <taxon>Sordariomycetidae</taxon>
        <taxon>Sordariales</taxon>
        <taxon>Lasiosphaeriaceae</taxon>
        <taxon>Cercophora</taxon>
    </lineage>
</organism>
<dbReference type="PANTHER" id="PTHR47429">
    <property type="entry name" value="PROTEIN TWIN LOV 1"/>
    <property type="match status" value="1"/>
</dbReference>
<dbReference type="EMBL" id="JAULSV010000006">
    <property type="protein sequence ID" value="KAK0640889.1"/>
    <property type="molecule type" value="Genomic_DNA"/>
</dbReference>
<protein>
    <submittedName>
        <fullName evidence="5">Vivid PAS protein VVD</fullName>
    </submittedName>
</protein>
<dbReference type="GO" id="GO:0005634">
    <property type="term" value="C:nucleus"/>
    <property type="evidence" value="ECO:0007669"/>
    <property type="project" value="TreeGrafter"/>
</dbReference>
<evidence type="ECO:0000313" key="5">
    <source>
        <dbReference type="EMBL" id="KAK0640889.1"/>
    </source>
</evidence>
<evidence type="ECO:0000256" key="2">
    <source>
        <dbReference type="ARBA" id="ARBA00022643"/>
    </source>
</evidence>
<dbReference type="NCBIfam" id="TIGR00229">
    <property type="entry name" value="sensory_box"/>
    <property type="match status" value="1"/>
</dbReference>
<keyword evidence="3" id="KW-0157">Chromophore</keyword>
<sequence>MAAMNSWEAAAYQQSQQYGAYADSQNVLFYQGVYSTERYDMMSILVSIQGRPNPQVNLGPVDLSCAMILCDLTQPDQPIVYANDAFCFMTGYTAEEVKGRNCRFLQAPGGRVRPKSVRTGVDERAIRKMRKAVDKRAEISLEVLNFKKNGQSFINILTMIPVKVEGKWHCVGFQCEKE</sequence>
<evidence type="ECO:0000313" key="6">
    <source>
        <dbReference type="Proteomes" id="UP001174936"/>
    </source>
</evidence>
<evidence type="ECO:0000259" key="4">
    <source>
        <dbReference type="PROSITE" id="PS50112"/>
    </source>
</evidence>
<keyword evidence="2" id="KW-0288">FMN</keyword>
<dbReference type="Gene3D" id="3.30.450.20">
    <property type="entry name" value="PAS domain"/>
    <property type="match status" value="1"/>
</dbReference>
<dbReference type="Proteomes" id="UP001174936">
    <property type="component" value="Unassembled WGS sequence"/>
</dbReference>
<dbReference type="AlphaFoldDB" id="A0AA39XV86"/>
<keyword evidence="6" id="KW-1185">Reference proteome</keyword>
<gene>
    <name evidence="5" type="ORF">B0T16DRAFT_203537</name>
</gene>
<feature type="domain" description="PAS" evidence="4">
    <location>
        <begin position="79"/>
        <end position="101"/>
    </location>
</feature>
<comment type="caution">
    <text evidence="5">The sequence shown here is derived from an EMBL/GenBank/DDBJ whole genome shotgun (WGS) entry which is preliminary data.</text>
</comment>